<sequence>MTTTDQLTRVYVPRVATPEQATACVGDMVPAREPSPLKPGTVLHDADTREPILGYLRLENTALLRRALLAIDTGNGSATNGNGRSRTFGYAPRRPIVWREACSITALGRDYPQIEQVLESYADQFAAGLGAIDPELVKRGESELTSVLHDWRLGEAKLWTSGVVNDTCQLPYHRDGFNFPVWSAMPVVRRGTRGGHLHLPEYDIVVPCGDGSVTFFEGYRLVHGVTPITRVKAKEGYRISCVYYALRGMKTCRVAAEEAAYGRRKRTEREKEMADRLARGETGFPEKLGDPDSPTREYGPRDAMNDWRGMSGSKRLQEQSRPRY</sequence>
<feature type="compositionally biased region" description="Basic and acidic residues" evidence="1">
    <location>
        <begin position="287"/>
        <end position="305"/>
    </location>
</feature>
<evidence type="ECO:0000313" key="3">
    <source>
        <dbReference type="Proteomes" id="UP000257782"/>
    </source>
</evidence>
<feature type="region of interest" description="Disordered" evidence="1">
    <location>
        <begin position="263"/>
        <end position="324"/>
    </location>
</feature>
<evidence type="ECO:0000313" key="2">
    <source>
        <dbReference type="EMBL" id="AXH47366.1"/>
    </source>
</evidence>
<feature type="compositionally biased region" description="Basic and acidic residues" evidence="1">
    <location>
        <begin position="315"/>
        <end position="324"/>
    </location>
</feature>
<feature type="compositionally biased region" description="Basic and acidic residues" evidence="1">
    <location>
        <begin position="267"/>
        <end position="279"/>
    </location>
</feature>
<proteinExistence type="predicted"/>
<name>A0A345KWG4_9CAUD</name>
<gene>
    <name evidence="2" type="primary">2</name>
    <name evidence="2" type="ORF">SEA_HANGMAN_2</name>
</gene>
<dbReference type="Proteomes" id="UP000257782">
    <property type="component" value="Segment"/>
</dbReference>
<dbReference type="Gene3D" id="3.60.130.30">
    <property type="match status" value="1"/>
</dbReference>
<accession>A0A345KWG4</accession>
<evidence type="ECO:0000256" key="1">
    <source>
        <dbReference type="SAM" id="MobiDB-lite"/>
    </source>
</evidence>
<dbReference type="EMBL" id="MH513970">
    <property type="protein sequence ID" value="AXH47366.1"/>
    <property type="molecule type" value="Genomic_DNA"/>
</dbReference>
<reference evidence="2 3" key="1">
    <citation type="submission" date="2018-06" db="EMBL/GenBank/DDBJ databases">
        <authorList>
            <person name="Akers M.E."/>
            <person name="Baldus K."/>
            <person name="Bryant G.N."/>
            <person name="Cevasco M.E."/>
            <person name="Chichester A.M."/>
            <person name="Largen K.M."/>
            <person name="Lehmann E.J."/>
            <person name="Majewski M."/>
            <person name="Pires N."/>
            <person name="Ricci K.D."/>
            <person name="Smith R.L."/>
            <person name="Tancini M.E."/>
            <person name="Williams D.C."/>
            <person name="Butela K.A."/>
            <person name="Garlena R.A."/>
            <person name="Russell D.A."/>
            <person name="Pope W.H."/>
            <person name="Jacobs-Sera D."/>
            <person name="Hatfull G.F."/>
        </authorList>
    </citation>
    <scope>NUCLEOTIDE SEQUENCE [LARGE SCALE GENOMIC DNA]</scope>
</reference>
<organism evidence="2 3">
    <name type="scientific">Mycobacterium phage Hangman</name>
    <dbReference type="NCBI Taxonomy" id="2250299"/>
    <lineage>
        <taxon>Viruses</taxon>
        <taxon>Duplodnaviria</taxon>
        <taxon>Heunggongvirae</taxon>
        <taxon>Uroviricota</taxon>
        <taxon>Caudoviricetes</taxon>
        <taxon>Bclasvirinae</taxon>
        <taxon>Coopervirus</taxon>
        <taxon>Coopervirus brownCNA</taxon>
    </lineage>
</organism>
<protein>
    <submittedName>
        <fullName evidence="2">Oxidoreductase</fullName>
    </submittedName>
</protein>